<evidence type="ECO:0000313" key="3">
    <source>
        <dbReference type="EMBL" id="MEJ1155369.1"/>
    </source>
</evidence>
<dbReference type="EMBL" id="JBBDGL010000002">
    <property type="protein sequence ID" value="MEJ1155369.1"/>
    <property type="molecule type" value="Genomic_DNA"/>
</dbReference>
<dbReference type="Pfam" id="PF11298">
    <property type="entry name" value="DUF3099"/>
    <property type="match status" value="1"/>
</dbReference>
<keyword evidence="2" id="KW-1133">Transmembrane helix</keyword>
<evidence type="ECO:0000256" key="1">
    <source>
        <dbReference type="SAM" id="MobiDB-lite"/>
    </source>
</evidence>
<feature type="region of interest" description="Disordered" evidence="1">
    <location>
        <begin position="74"/>
        <end position="121"/>
    </location>
</feature>
<dbReference type="Proteomes" id="UP001368654">
    <property type="component" value="Unassembled WGS sequence"/>
</dbReference>
<name>A0ABU8LSX8_9MICO</name>
<feature type="transmembrane region" description="Helical" evidence="2">
    <location>
        <begin position="52"/>
        <end position="70"/>
    </location>
</feature>
<feature type="compositionally biased region" description="Low complexity" evidence="1">
    <location>
        <begin position="88"/>
        <end position="102"/>
    </location>
</feature>
<protein>
    <submittedName>
        <fullName evidence="3">DUF3099 domain-containing protein</fullName>
    </submittedName>
</protein>
<sequence>MKRPHQPQSATSLPRAPRDDASARSRRYLIMMAIRMVCFLLMVLITPYGWQTWLFGIAAILLPYIAVVNANNSEDLGSSAQNPERALPSTATAPKPAPADSTVIRIEENKSPGRSEPGGDG</sequence>
<feature type="compositionally biased region" description="Polar residues" evidence="1">
    <location>
        <begin position="1"/>
        <end position="12"/>
    </location>
</feature>
<organism evidence="3 4">
    <name type="scientific">Microbacterium marmarense</name>
    <dbReference type="NCBI Taxonomy" id="3122051"/>
    <lineage>
        <taxon>Bacteria</taxon>
        <taxon>Bacillati</taxon>
        <taxon>Actinomycetota</taxon>
        <taxon>Actinomycetes</taxon>
        <taxon>Micrococcales</taxon>
        <taxon>Microbacteriaceae</taxon>
        <taxon>Microbacterium</taxon>
    </lineage>
</organism>
<gene>
    <name evidence="3" type="ORF">WDU96_07110</name>
</gene>
<keyword evidence="2" id="KW-0812">Transmembrane</keyword>
<proteinExistence type="predicted"/>
<evidence type="ECO:0000256" key="2">
    <source>
        <dbReference type="SAM" id="Phobius"/>
    </source>
</evidence>
<dbReference type="InterPro" id="IPR021449">
    <property type="entry name" value="DUF3099"/>
</dbReference>
<reference evidence="3 4" key="1">
    <citation type="submission" date="2024-02" db="EMBL/GenBank/DDBJ databases">
        <authorList>
            <person name="Saticioglu I.B."/>
        </authorList>
    </citation>
    <scope>NUCLEOTIDE SEQUENCE [LARGE SCALE GENOMIC DNA]</scope>
    <source>
        <strain evidence="3 4">Mu-86</strain>
    </source>
</reference>
<feature type="transmembrane region" description="Helical" evidence="2">
    <location>
        <begin position="28"/>
        <end position="46"/>
    </location>
</feature>
<comment type="caution">
    <text evidence="3">The sequence shown here is derived from an EMBL/GenBank/DDBJ whole genome shotgun (WGS) entry which is preliminary data.</text>
</comment>
<dbReference type="RefSeq" id="WP_337337808.1">
    <property type="nucleotide sequence ID" value="NZ_JBBDGL010000002.1"/>
</dbReference>
<feature type="region of interest" description="Disordered" evidence="1">
    <location>
        <begin position="1"/>
        <end position="21"/>
    </location>
</feature>
<evidence type="ECO:0000313" key="4">
    <source>
        <dbReference type="Proteomes" id="UP001368654"/>
    </source>
</evidence>
<accession>A0ABU8LSX8</accession>
<keyword evidence="2" id="KW-0472">Membrane</keyword>
<keyword evidence="4" id="KW-1185">Reference proteome</keyword>